<comment type="subcellular location">
    <subcellularLocation>
        <location evidence="10">Cytoplasm</location>
    </subcellularLocation>
</comment>
<dbReference type="EMBL" id="JBHSFN010000010">
    <property type="protein sequence ID" value="MFC4588043.1"/>
    <property type="molecule type" value="Genomic_DNA"/>
</dbReference>
<proteinExistence type="inferred from homology"/>
<dbReference type="InterPro" id="IPR000086">
    <property type="entry name" value="NUDIX_hydrolase_dom"/>
</dbReference>
<dbReference type="EC" id="5.3.3.2" evidence="3 10"/>
<dbReference type="PIRSF" id="PIRSF018427">
    <property type="entry name" value="Isopntndiph_ism"/>
    <property type="match status" value="1"/>
</dbReference>
<keyword evidence="4 10" id="KW-0963">Cytoplasm</keyword>
<comment type="cofactor">
    <cofactor evidence="10">
        <name>Mn(2+)</name>
        <dbReference type="ChEBI" id="CHEBI:29035"/>
    </cofactor>
    <text evidence="10">Binds 1 Mn(2+) ion per subunit.</text>
</comment>
<dbReference type="CDD" id="cd02885">
    <property type="entry name" value="NUDIX_IPP_Isomerase"/>
    <property type="match status" value="1"/>
</dbReference>
<dbReference type="SUPFAM" id="SSF55811">
    <property type="entry name" value="Nudix"/>
    <property type="match status" value="1"/>
</dbReference>
<evidence type="ECO:0000259" key="11">
    <source>
        <dbReference type="PROSITE" id="PS51462"/>
    </source>
</evidence>
<gene>
    <name evidence="10 12" type="primary">idi</name>
    <name evidence="12" type="ORF">ACFO8L_18270</name>
</gene>
<evidence type="ECO:0000256" key="1">
    <source>
        <dbReference type="ARBA" id="ARBA00004826"/>
    </source>
</evidence>
<dbReference type="PANTHER" id="PTHR10885">
    <property type="entry name" value="ISOPENTENYL-DIPHOSPHATE DELTA-ISOMERASE"/>
    <property type="match status" value="1"/>
</dbReference>
<keyword evidence="9 10" id="KW-0413">Isomerase</keyword>
<dbReference type="HAMAP" id="MF_00202">
    <property type="entry name" value="Idi"/>
    <property type="match status" value="1"/>
</dbReference>
<evidence type="ECO:0000256" key="2">
    <source>
        <dbReference type="ARBA" id="ARBA00007579"/>
    </source>
</evidence>
<dbReference type="NCBIfam" id="NF002995">
    <property type="entry name" value="PRK03759.1"/>
    <property type="match status" value="1"/>
</dbReference>
<feature type="binding site" evidence="10">
    <location>
        <position position="115"/>
    </location>
    <ligand>
        <name>Mn(2+)</name>
        <dbReference type="ChEBI" id="CHEBI:29035"/>
    </ligand>
</feature>
<evidence type="ECO:0000313" key="13">
    <source>
        <dbReference type="Proteomes" id="UP001595891"/>
    </source>
</evidence>
<evidence type="ECO:0000256" key="6">
    <source>
        <dbReference type="ARBA" id="ARBA00022842"/>
    </source>
</evidence>
<comment type="function">
    <text evidence="10">Catalyzes the 1,3-allylic rearrangement of the homoallylic substrate isopentenyl (IPP) to its highly electrophilic allylic isomer, dimethylallyl diphosphate (DMAPP).</text>
</comment>
<feature type="binding site" evidence="10">
    <location>
        <position position="117"/>
    </location>
    <ligand>
        <name>Mn(2+)</name>
        <dbReference type="ChEBI" id="CHEBI:29035"/>
    </ligand>
</feature>
<dbReference type="InterPro" id="IPR056375">
    <property type="entry name" value="Idi_bact"/>
</dbReference>
<dbReference type="InterPro" id="IPR011876">
    <property type="entry name" value="IsopentenylPP_isomerase_typ1"/>
</dbReference>
<evidence type="ECO:0000256" key="3">
    <source>
        <dbReference type="ARBA" id="ARBA00012057"/>
    </source>
</evidence>
<feature type="binding site" evidence="10">
    <location>
        <position position="70"/>
    </location>
    <ligand>
        <name>Mn(2+)</name>
        <dbReference type="ChEBI" id="CHEBI:29035"/>
    </ligand>
</feature>
<keyword evidence="6 10" id="KW-0460">Magnesium</keyword>
<comment type="caution">
    <text evidence="12">The sequence shown here is derived from an EMBL/GenBank/DDBJ whole genome shotgun (WGS) entry which is preliminary data.</text>
</comment>
<feature type="binding site" evidence="10">
    <location>
        <position position="88"/>
    </location>
    <ligand>
        <name>Mg(2+)</name>
        <dbReference type="ChEBI" id="CHEBI:18420"/>
    </ligand>
</feature>
<name>A0ABV9EGY3_9ACTN</name>
<feature type="binding site" evidence="10">
    <location>
        <position position="26"/>
    </location>
    <ligand>
        <name>Mn(2+)</name>
        <dbReference type="ChEBI" id="CHEBI:29035"/>
    </ligand>
</feature>
<dbReference type="GO" id="GO:0004452">
    <property type="term" value="F:isopentenyl-diphosphate delta-isomerase activity"/>
    <property type="evidence" value="ECO:0007669"/>
    <property type="project" value="UniProtKB-EC"/>
</dbReference>
<evidence type="ECO:0000256" key="4">
    <source>
        <dbReference type="ARBA" id="ARBA00022490"/>
    </source>
</evidence>
<dbReference type="RefSeq" id="WP_262840809.1">
    <property type="nucleotide sequence ID" value="NZ_JANZYP010000002.1"/>
</dbReference>
<organism evidence="12 13">
    <name type="scientific">Sphaerisporangium corydalis</name>
    <dbReference type="NCBI Taxonomy" id="1441875"/>
    <lineage>
        <taxon>Bacteria</taxon>
        <taxon>Bacillati</taxon>
        <taxon>Actinomycetota</taxon>
        <taxon>Actinomycetes</taxon>
        <taxon>Streptosporangiales</taxon>
        <taxon>Streptosporangiaceae</taxon>
        <taxon>Sphaerisporangium</taxon>
    </lineage>
</organism>
<comment type="catalytic activity">
    <reaction evidence="10">
        <text>isopentenyl diphosphate = dimethylallyl diphosphate</text>
        <dbReference type="Rhea" id="RHEA:23284"/>
        <dbReference type="ChEBI" id="CHEBI:57623"/>
        <dbReference type="ChEBI" id="CHEBI:128769"/>
        <dbReference type="EC" id="5.3.3.2"/>
    </reaction>
</comment>
<comment type="similarity">
    <text evidence="2 10">Belongs to the IPP isomerase type 1 family.</text>
</comment>
<evidence type="ECO:0000313" key="12">
    <source>
        <dbReference type="EMBL" id="MFC4588043.1"/>
    </source>
</evidence>
<evidence type="ECO:0000256" key="10">
    <source>
        <dbReference type="HAMAP-Rule" id="MF_00202"/>
    </source>
</evidence>
<keyword evidence="7 10" id="KW-0464">Manganese</keyword>
<evidence type="ECO:0000256" key="8">
    <source>
        <dbReference type="ARBA" id="ARBA00023229"/>
    </source>
</evidence>
<comment type="cofactor">
    <cofactor evidence="10">
        <name>Mg(2+)</name>
        <dbReference type="ChEBI" id="CHEBI:18420"/>
    </cofactor>
    <text evidence="10">Binds 1 Mg(2+) ion per subunit. The magnesium ion binds only when substrate is bound.</text>
</comment>
<dbReference type="NCBIfam" id="TIGR02150">
    <property type="entry name" value="IPP_isom_1"/>
    <property type="match status" value="1"/>
</dbReference>
<evidence type="ECO:0000256" key="7">
    <source>
        <dbReference type="ARBA" id="ARBA00023211"/>
    </source>
</evidence>
<feature type="active site" evidence="10">
    <location>
        <position position="68"/>
    </location>
</feature>
<protein>
    <recommendedName>
        <fullName evidence="3 10">Isopentenyl-diphosphate Delta-isomerase</fullName>
        <shortName evidence="10">IPP isomerase</shortName>
        <ecNumber evidence="3 10">5.3.3.2</ecNumber>
    </recommendedName>
    <alternativeName>
        <fullName evidence="10">IPP:DMAPP isomerase</fullName>
    </alternativeName>
    <alternativeName>
        <fullName evidence="10">Isopentenyl pyrophosphate isomerase</fullName>
    </alternativeName>
</protein>
<dbReference type="InterPro" id="IPR015797">
    <property type="entry name" value="NUDIX_hydrolase-like_dom_sf"/>
</dbReference>
<dbReference type="Gene3D" id="3.90.79.10">
    <property type="entry name" value="Nucleoside Triphosphate Pyrophosphohydrolase"/>
    <property type="match status" value="1"/>
</dbReference>
<accession>A0ABV9EGY3</accession>
<dbReference type="Pfam" id="PF00293">
    <property type="entry name" value="NUDIX"/>
    <property type="match status" value="1"/>
</dbReference>
<dbReference type="Proteomes" id="UP001595891">
    <property type="component" value="Unassembled WGS sequence"/>
</dbReference>
<feature type="binding site" evidence="10">
    <location>
        <position position="33"/>
    </location>
    <ligand>
        <name>Mn(2+)</name>
        <dbReference type="ChEBI" id="CHEBI:29035"/>
    </ligand>
</feature>
<feature type="domain" description="Nudix hydrolase" evidence="11">
    <location>
        <begin position="31"/>
        <end position="165"/>
    </location>
</feature>
<keyword evidence="13" id="KW-1185">Reference proteome</keyword>
<dbReference type="PANTHER" id="PTHR10885:SF0">
    <property type="entry name" value="ISOPENTENYL-DIPHOSPHATE DELTA-ISOMERASE"/>
    <property type="match status" value="1"/>
</dbReference>
<comment type="pathway">
    <text evidence="1 10">Isoprenoid biosynthesis; dimethylallyl diphosphate biosynthesis; dimethylallyl diphosphate from isopentenyl diphosphate: step 1/1.</text>
</comment>
<feature type="active site" evidence="10">
    <location>
        <position position="117"/>
    </location>
</feature>
<evidence type="ECO:0000256" key="5">
    <source>
        <dbReference type="ARBA" id="ARBA00022723"/>
    </source>
</evidence>
<reference evidence="13" key="1">
    <citation type="journal article" date="2019" name="Int. J. Syst. Evol. Microbiol.">
        <title>The Global Catalogue of Microorganisms (GCM) 10K type strain sequencing project: providing services to taxonomists for standard genome sequencing and annotation.</title>
        <authorList>
            <consortium name="The Broad Institute Genomics Platform"/>
            <consortium name="The Broad Institute Genome Sequencing Center for Infectious Disease"/>
            <person name="Wu L."/>
            <person name="Ma J."/>
        </authorList>
    </citation>
    <scope>NUCLEOTIDE SEQUENCE [LARGE SCALE GENOMIC DNA]</scope>
    <source>
        <strain evidence="13">CCUG 49560</strain>
    </source>
</reference>
<dbReference type="PROSITE" id="PS51462">
    <property type="entry name" value="NUDIX"/>
    <property type="match status" value="1"/>
</dbReference>
<keyword evidence="5 10" id="KW-0479">Metal-binding</keyword>
<keyword evidence="8 10" id="KW-0414">Isoprene biosynthesis</keyword>
<sequence>MTHEEHVVLVNAEGEAIGTAPKSAVHGADTPLHLAFSCYVFDGKGRVLLTRRASHKRTWPGVWTNSCCGHPLPGEPTAEAVTRRLSYELGLDATGFELVLPGFSYRAVMGDGTVEHELCPVYRAVVDTDARPNPDEVGATRWMPWDEFTHGVMSGLLAISPWCGEQVPLLIALGPDPAAWAAADPSGLPPAARSPWQGAPA</sequence>
<evidence type="ECO:0000256" key="9">
    <source>
        <dbReference type="ARBA" id="ARBA00023235"/>
    </source>
</evidence>